<accession>A0A7X0LUB0</accession>
<protein>
    <submittedName>
        <fullName evidence="2">Uncharacterized protein</fullName>
    </submittedName>
</protein>
<evidence type="ECO:0000313" key="2">
    <source>
        <dbReference type="EMBL" id="MBB6439906.1"/>
    </source>
</evidence>
<evidence type="ECO:0000313" key="3">
    <source>
        <dbReference type="Proteomes" id="UP000540423"/>
    </source>
</evidence>
<dbReference type="RefSeq" id="WP_185036391.1">
    <property type="nucleotide sequence ID" value="NZ_BNBN01000036.1"/>
</dbReference>
<comment type="caution">
    <text evidence="2">The sequence shown here is derived from an EMBL/GenBank/DDBJ whole genome shotgun (WGS) entry which is preliminary data.</text>
</comment>
<keyword evidence="3" id="KW-1185">Reference proteome</keyword>
<sequence>MKIFGREPVVILAFIAITLKLGSAYGLDLSVELQTAIVVALSCAVAVAEVFILRSGAAFAALVNLGHAGVALYLALGRDMTVEQQTLWAIAIEGAVALFVVRPQVTAPIAQLRIEQSSVVKAA</sequence>
<feature type="transmembrane region" description="Helical" evidence="1">
    <location>
        <begin position="59"/>
        <end position="76"/>
    </location>
</feature>
<reference evidence="2 3" key="1">
    <citation type="submission" date="2020-08" db="EMBL/GenBank/DDBJ databases">
        <title>Genomic Encyclopedia of Type Strains, Phase IV (KMG-IV): sequencing the most valuable type-strain genomes for metagenomic binning, comparative biology and taxonomic classification.</title>
        <authorList>
            <person name="Goeker M."/>
        </authorList>
    </citation>
    <scope>NUCLEOTIDE SEQUENCE [LARGE SCALE GENOMIC DNA]</scope>
    <source>
        <strain evidence="2 3">DSM 40141</strain>
    </source>
</reference>
<evidence type="ECO:0000256" key="1">
    <source>
        <dbReference type="SAM" id="Phobius"/>
    </source>
</evidence>
<dbReference type="AlphaFoldDB" id="A0A7X0LUB0"/>
<feature type="transmembrane region" description="Helical" evidence="1">
    <location>
        <begin position="34"/>
        <end position="52"/>
    </location>
</feature>
<dbReference type="EMBL" id="JACHEM010000031">
    <property type="protein sequence ID" value="MBB6439906.1"/>
    <property type="molecule type" value="Genomic_DNA"/>
</dbReference>
<keyword evidence="1" id="KW-0812">Transmembrane</keyword>
<name>A0A7X0LUB0_9ACTN</name>
<proteinExistence type="predicted"/>
<dbReference type="Proteomes" id="UP000540423">
    <property type="component" value="Unassembled WGS sequence"/>
</dbReference>
<organism evidence="2 3">
    <name type="scientific">Streptomyces candidus</name>
    <dbReference type="NCBI Taxonomy" id="67283"/>
    <lineage>
        <taxon>Bacteria</taxon>
        <taxon>Bacillati</taxon>
        <taxon>Actinomycetota</taxon>
        <taxon>Actinomycetes</taxon>
        <taxon>Kitasatosporales</taxon>
        <taxon>Streptomycetaceae</taxon>
        <taxon>Streptomyces</taxon>
    </lineage>
</organism>
<keyword evidence="1" id="KW-1133">Transmembrane helix</keyword>
<gene>
    <name evidence="2" type="ORF">HNQ79_006418</name>
</gene>
<keyword evidence="1" id="KW-0472">Membrane</keyword>